<keyword evidence="2" id="KW-1185">Reference proteome</keyword>
<proteinExistence type="predicted"/>
<sequence length="70" mass="7606">MVVMDEGTLVILEEAETMDVVNRVWKSRIEAVAGVEAMTTVTMEEIETFCGGSGGKFGGGVINYNNYNKL</sequence>
<evidence type="ECO:0000313" key="1">
    <source>
        <dbReference type="EMBL" id="KAK7811493.1"/>
    </source>
</evidence>
<dbReference type="AlphaFoldDB" id="A0AAW0IB19"/>
<gene>
    <name evidence="1" type="ORF">U0070_008694</name>
</gene>
<evidence type="ECO:0000313" key="2">
    <source>
        <dbReference type="Proteomes" id="UP001488838"/>
    </source>
</evidence>
<accession>A0AAW0IB19</accession>
<reference evidence="1 2" key="1">
    <citation type="journal article" date="2023" name="bioRxiv">
        <title>Conserved and derived expression patterns and positive selection on dental genes reveal complex evolutionary context of ever-growing rodent molars.</title>
        <authorList>
            <person name="Calamari Z.T."/>
            <person name="Song A."/>
            <person name="Cohen E."/>
            <person name="Akter M."/>
            <person name="Roy R.D."/>
            <person name="Hallikas O."/>
            <person name="Christensen M.M."/>
            <person name="Li P."/>
            <person name="Marangoni P."/>
            <person name="Jernvall J."/>
            <person name="Klein O.D."/>
        </authorList>
    </citation>
    <scope>NUCLEOTIDE SEQUENCE [LARGE SCALE GENOMIC DNA]</scope>
    <source>
        <strain evidence="1">V071</strain>
    </source>
</reference>
<comment type="caution">
    <text evidence="1">The sequence shown here is derived from an EMBL/GenBank/DDBJ whole genome shotgun (WGS) entry which is preliminary data.</text>
</comment>
<protein>
    <submittedName>
        <fullName evidence="1">Uncharacterized protein</fullName>
    </submittedName>
</protein>
<dbReference type="Proteomes" id="UP001488838">
    <property type="component" value="Unassembled WGS sequence"/>
</dbReference>
<organism evidence="1 2">
    <name type="scientific">Myodes glareolus</name>
    <name type="common">Bank vole</name>
    <name type="synonym">Clethrionomys glareolus</name>
    <dbReference type="NCBI Taxonomy" id="447135"/>
    <lineage>
        <taxon>Eukaryota</taxon>
        <taxon>Metazoa</taxon>
        <taxon>Chordata</taxon>
        <taxon>Craniata</taxon>
        <taxon>Vertebrata</taxon>
        <taxon>Euteleostomi</taxon>
        <taxon>Mammalia</taxon>
        <taxon>Eutheria</taxon>
        <taxon>Euarchontoglires</taxon>
        <taxon>Glires</taxon>
        <taxon>Rodentia</taxon>
        <taxon>Myomorpha</taxon>
        <taxon>Muroidea</taxon>
        <taxon>Cricetidae</taxon>
        <taxon>Arvicolinae</taxon>
        <taxon>Myodes</taxon>
    </lineage>
</organism>
<name>A0AAW0IB19_MYOGA</name>
<dbReference type="EMBL" id="JBBHLL010000172">
    <property type="protein sequence ID" value="KAK7811493.1"/>
    <property type="molecule type" value="Genomic_DNA"/>
</dbReference>